<organism evidence="1 2">
    <name type="scientific">Phytohabitans kaempferiae</name>
    <dbReference type="NCBI Taxonomy" id="1620943"/>
    <lineage>
        <taxon>Bacteria</taxon>
        <taxon>Bacillati</taxon>
        <taxon>Actinomycetota</taxon>
        <taxon>Actinomycetes</taxon>
        <taxon>Micromonosporales</taxon>
        <taxon>Micromonosporaceae</taxon>
    </lineage>
</organism>
<gene>
    <name evidence="1" type="ORF">ACFFIA_06115</name>
</gene>
<dbReference type="EMBL" id="JBHLUH010000007">
    <property type="protein sequence ID" value="MFC0527230.1"/>
    <property type="molecule type" value="Genomic_DNA"/>
</dbReference>
<reference evidence="1 2" key="1">
    <citation type="submission" date="2024-09" db="EMBL/GenBank/DDBJ databases">
        <authorList>
            <person name="Sun Q."/>
            <person name="Mori K."/>
        </authorList>
    </citation>
    <scope>NUCLEOTIDE SEQUENCE [LARGE SCALE GENOMIC DNA]</scope>
    <source>
        <strain evidence="1 2">TBRC 3947</strain>
    </source>
</reference>
<proteinExistence type="predicted"/>
<protein>
    <submittedName>
        <fullName evidence="1">Uncharacterized protein</fullName>
    </submittedName>
</protein>
<sequence length="118" mass="12472">MLDTTAIRAYAAKSVAVGELIGEFSDEGARFGLPVLCLVEAAKGADEEARSRLTILGKHPDAEWLPLDGTQWREIAAAADLLGTIARACVALPIAHGQALYIITAEQDGYPGFPVIPI</sequence>
<name>A0ABV6LXU2_9ACTN</name>
<dbReference type="RefSeq" id="WP_377246728.1">
    <property type="nucleotide sequence ID" value="NZ_JBHLUH010000007.1"/>
</dbReference>
<keyword evidence="2" id="KW-1185">Reference proteome</keyword>
<comment type="caution">
    <text evidence="1">The sequence shown here is derived from an EMBL/GenBank/DDBJ whole genome shotgun (WGS) entry which is preliminary data.</text>
</comment>
<evidence type="ECO:0000313" key="2">
    <source>
        <dbReference type="Proteomes" id="UP001589867"/>
    </source>
</evidence>
<accession>A0ABV6LXU2</accession>
<evidence type="ECO:0000313" key="1">
    <source>
        <dbReference type="EMBL" id="MFC0527230.1"/>
    </source>
</evidence>
<dbReference type="Proteomes" id="UP001589867">
    <property type="component" value="Unassembled WGS sequence"/>
</dbReference>